<organism evidence="1 2">
    <name type="scientific">Antrodiella citrinella</name>
    <dbReference type="NCBI Taxonomy" id="2447956"/>
    <lineage>
        <taxon>Eukaryota</taxon>
        <taxon>Fungi</taxon>
        <taxon>Dikarya</taxon>
        <taxon>Basidiomycota</taxon>
        <taxon>Agaricomycotina</taxon>
        <taxon>Agaricomycetes</taxon>
        <taxon>Polyporales</taxon>
        <taxon>Steccherinaceae</taxon>
        <taxon>Antrodiella</taxon>
    </lineage>
</organism>
<dbReference type="Proteomes" id="UP000308730">
    <property type="component" value="Unassembled WGS sequence"/>
</dbReference>
<accession>A0A4S4MNL1</accession>
<evidence type="ECO:0000313" key="2">
    <source>
        <dbReference type="Proteomes" id="UP000308730"/>
    </source>
</evidence>
<reference evidence="1 2" key="1">
    <citation type="submission" date="2019-02" db="EMBL/GenBank/DDBJ databases">
        <title>Genome sequencing of the rare red list fungi Antrodiella citrinella (Flaviporus citrinellus).</title>
        <authorList>
            <person name="Buettner E."/>
            <person name="Kellner H."/>
        </authorList>
    </citation>
    <scope>NUCLEOTIDE SEQUENCE [LARGE SCALE GENOMIC DNA]</scope>
    <source>
        <strain evidence="1 2">DSM 108506</strain>
    </source>
</reference>
<name>A0A4S4MNL1_9APHY</name>
<evidence type="ECO:0000313" key="1">
    <source>
        <dbReference type="EMBL" id="THH26631.1"/>
    </source>
</evidence>
<comment type="caution">
    <text evidence="1">The sequence shown here is derived from an EMBL/GenBank/DDBJ whole genome shotgun (WGS) entry which is preliminary data.</text>
</comment>
<sequence length="231" mass="25977">MSYDPVSLFRYNVSHKLECSVLCGILHMSSKYNVPHIRHRAIIALQHYFPPTLDGFCVAKAVRTSLRVRDTFHIANVASQTDASALLASVLIFCAQQHLDYILDGVPHPGGAKELTRTNRSAVLHARHQLNHLARSVTLRALYYSEECTRQNCLLVKRTEGAKLLEGRNGLVNPLSKFSCLSDIPVCADCREKLHEGIIIGREEVWQKVPEIFGLAPDWDTLVKKDDADYD</sequence>
<protein>
    <submittedName>
        <fullName evidence="1">Uncharacterized protein</fullName>
    </submittedName>
</protein>
<dbReference type="AlphaFoldDB" id="A0A4S4MNL1"/>
<dbReference type="EMBL" id="SGPM01000326">
    <property type="protein sequence ID" value="THH26631.1"/>
    <property type="molecule type" value="Genomic_DNA"/>
</dbReference>
<keyword evidence="2" id="KW-1185">Reference proteome</keyword>
<gene>
    <name evidence="1" type="ORF">EUX98_g7559</name>
</gene>
<dbReference type="OrthoDB" id="3036049at2759"/>
<proteinExistence type="predicted"/>